<dbReference type="InterPro" id="IPR000253">
    <property type="entry name" value="FHA_dom"/>
</dbReference>
<dbReference type="Gene3D" id="2.60.200.20">
    <property type="match status" value="1"/>
</dbReference>
<evidence type="ECO:0000313" key="2">
    <source>
        <dbReference type="EMBL" id="OXA59411.1"/>
    </source>
</evidence>
<feature type="domain" description="FHA" evidence="1">
    <location>
        <begin position="34"/>
        <end position="82"/>
    </location>
</feature>
<proteinExistence type="predicted"/>
<dbReference type="InterPro" id="IPR050923">
    <property type="entry name" value="Cell_Proc_Reg/RNA_Proc"/>
</dbReference>
<dbReference type="AlphaFoldDB" id="A0A226ERI4"/>
<name>A0A226ERI4_FOLCA</name>
<reference evidence="2 3" key="1">
    <citation type="submission" date="2015-12" db="EMBL/GenBank/DDBJ databases">
        <title>The genome of Folsomia candida.</title>
        <authorList>
            <person name="Faddeeva A."/>
            <person name="Derks M.F."/>
            <person name="Anvar Y."/>
            <person name="Smit S."/>
            <person name="Van Straalen N."/>
            <person name="Roelofs D."/>
        </authorList>
    </citation>
    <scope>NUCLEOTIDE SEQUENCE [LARGE SCALE GENOMIC DNA]</scope>
    <source>
        <strain evidence="2 3">VU population</strain>
        <tissue evidence="2">Whole body</tissue>
    </source>
</reference>
<dbReference type="Pfam" id="PF00498">
    <property type="entry name" value="FHA"/>
    <property type="match status" value="1"/>
</dbReference>
<keyword evidence="3" id="KW-1185">Reference proteome</keyword>
<protein>
    <submittedName>
        <fullName evidence="2">FHA domain-containing protein PS1</fullName>
    </submittedName>
</protein>
<dbReference type="PROSITE" id="PS50006">
    <property type="entry name" value="FHA_DOMAIN"/>
    <property type="match status" value="1"/>
</dbReference>
<dbReference type="PANTHER" id="PTHR23308">
    <property type="entry name" value="NUCLEAR INHIBITOR OF PROTEIN PHOSPHATASE-1"/>
    <property type="match status" value="1"/>
</dbReference>
<dbReference type="SMART" id="SM00240">
    <property type="entry name" value="FHA"/>
    <property type="match status" value="1"/>
</dbReference>
<dbReference type="OrthoDB" id="5330228at2759"/>
<dbReference type="InterPro" id="IPR008984">
    <property type="entry name" value="SMAD_FHA_dom_sf"/>
</dbReference>
<organism evidence="2 3">
    <name type="scientific">Folsomia candida</name>
    <name type="common">Springtail</name>
    <dbReference type="NCBI Taxonomy" id="158441"/>
    <lineage>
        <taxon>Eukaryota</taxon>
        <taxon>Metazoa</taxon>
        <taxon>Ecdysozoa</taxon>
        <taxon>Arthropoda</taxon>
        <taxon>Hexapoda</taxon>
        <taxon>Collembola</taxon>
        <taxon>Entomobryomorpha</taxon>
        <taxon>Isotomoidea</taxon>
        <taxon>Isotomidae</taxon>
        <taxon>Proisotominae</taxon>
        <taxon>Folsomia</taxon>
    </lineage>
</organism>
<dbReference type="EMBL" id="LNIX01000002">
    <property type="protein sequence ID" value="OXA59411.1"/>
    <property type="molecule type" value="Genomic_DNA"/>
</dbReference>
<evidence type="ECO:0000259" key="1">
    <source>
        <dbReference type="PROSITE" id="PS50006"/>
    </source>
</evidence>
<dbReference type="Proteomes" id="UP000198287">
    <property type="component" value="Unassembled WGS sequence"/>
</dbReference>
<accession>A0A226ERI4</accession>
<comment type="caution">
    <text evidence="2">The sequence shown here is derived from an EMBL/GenBank/DDBJ whole genome shotgun (WGS) entry which is preliminary data.</text>
</comment>
<evidence type="ECO:0000313" key="3">
    <source>
        <dbReference type="Proteomes" id="UP000198287"/>
    </source>
</evidence>
<dbReference type="SUPFAM" id="SSF49879">
    <property type="entry name" value="SMAD/FHA domain"/>
    <property type="match status" value="1"/>
</dbReference>
<gene>
    <name evidence="2" type="ORF">Fcan01_04279</name>
</gene>
<sequence>MEKSDEESRDEESAMLKLISNPLPTVISLGMKNLVVGRLPGCDIVLNLPDISGQHCSLVFDDNKWFIKDISLNGVWVGDEKLEKNNPRLLAHRDLIKFGSKLIYRFMNDQTKKTSAAGKFFLEQRWLNENELGERCFIMGRWWTNLQEWLDETSQKLEYSGPPSPSVIEEEGAYESVVEKEEISLVEEPAAKIARMNEVDVGGSGGDNASEDRFIKRRLFYWQSRPDSSSPRSTWKPPTQGLGLLFYYIRDELRSKGWRGNEEDMKSSAEYKEWLHTLKGKSEYRENLKDVNLNFKEMPIFVCRNEDILFYSIGKLKTTGASVGNATKVNRNDYEVKHSLNWNAVCCDCSCWKRSAVKGKCEEHGERSQELFLVSDKHNKDVVVIMMFNARPRSSDFNQQHMNEIIHSTEGQQNQSLWEYMKERGVPEAIPNNVRKTQYEAMKYSDKNIQQLEKNYWKQRFSKVEFEVLAKWKLPYSKKDVYNKIYDTVQVALSILVSTHNTKHANSKKFRLLKKDIEFHHTSFQLLEQILRSNHFNICTRDETIYAEHDRQNSPFLPTNGVNSKISSTYFMLEYEHVYDGLRTSRKQSNAGNTSLTKNSKFSSHGQILTEKDPSKSLNTIALYQTKFDEESNDWKILQSISCRIKEFNKEQKRVVDRVKLDCAKAETIGHLSNIFGIITNCTIDGITLKLANKKFTHFDEYEDHLIQYLEDLFDFKFEKRITMTFSPINLDTYGQPLFDLQAVGQFMQ</sequence>